<dbReference type="Pfam" id="PF09587">
    <property type="entry name" value="PGA_cap"/>
    <property type="match status" value="1"/>
</dbReference>
<dbReference type="SMART" id="SM00854">
    <property type="entry name" value="PGA_cap"/>
    <property type="match status" value="1"/>
</dbReference>
<dbReference type="AlphaFoldDB" id="A0A158D736"/>
<comment type="caution">
    <text evidence="3">The sequence shown here is derived from an EMBL/GenBank/DDBJ whole genome shotgun (WGS) entry which is preliminary data.</text>
</comment>
<dbReference type="EMBL" id="FCOF02000053">
    <property type="protein sequence ID" value="SAK90482.1"/>
    <property type="molecule type" value="Genomic_DNA"/>
</dbReference>
<accession>A0A158D736</accession>
<dbReference type="SUPFAM" id="SSF56300">
    <property type="entry name" value="Metallo-dependent phosphatases"/>
    <property type="match status" value="1"/>
</dbReference>
<proteinExistence type="inferred from homology"/>
<sequence length="372" mass="40632">MSDTSTVLIAGDCGPTHGPTEGYPIEGYTELVQPILEKANFRFVNCMRTYSTRGVKSDHAPQVCQPVEMSKLFTGGLFDAVTMSNNHSFDAGPDALVDTRDLLVESGVQVTGAGRNLAEARQPAIVERNGLKVGYLGYTSVGAAGSDAGPQKPGVTNVRIKTTYETRGPHQPVRVHTEPNADDLGRLIEDVTALRSQADVVILAFHSGVIRLPRVISDYQVTVAHAAIDAGADMVVCHAPHIPKAIEVYKGKVIFYSLGVFAMTKSFAAPSWTNEPAWAHGAVRNHTDLDPTYPLMPYGKDCTLGLLAKAEVSKNGIGRVSFLPMTFDDRYRPQVLRRDDKRFDDLVAYMEWVSEDMPHRFEIVGDEVVITD</sequence>
<dbReference type="OrthoDB" id="5405713at2"/>
<dbReference type="Proteomes" id="UP000054870">
    <property type="component" value="Unassembled WGS sequence"/>
</dbReference>
<feature type="domain" description="Capsule synthesis protein CapA" evidence="2">
    <location>
        <begin position="6"/>
        <end position="265"/>
    </location>
</feature>
<dbReference type="PANTHER" id="PTHR33393:SF11">
    <property type="entry name" value="POLYGLUTAMINE SYNTHESIS ACCESSORY PROTEIN RV0574C-RELATED"/>
    <property type="match status" value="1"/>
</dbReference>
<dbReference type="Gene3D" id="3.60.21.10">
    <property type="match status" value="1"/>
</dbReference>
<evidence type="ECO:0000259" key="2">
    <source>
        <dbReference type="SMART" id="SM00854"/>
    </source>
</evidence>
<keyword evidence="4" id="KW-1185">Reference proteome</keyword>
<evidence type="ECO:0000313" key="4">
    <source>
        <dbReference type="Proteomes" id="UP000054870"/>
    </source>
</evidence>
<organism evidence="3 4">
    <name type="scientific">Caballeronia catudaia</name>
    <dbReference type="NCBI Taxonomy" id="1777136"/>
    <lineage>
        <taxon>Bacteria</taxon>
        <taxon>Pseudomonadati</taxon>
        <taxon>Pseudomonadota</taxon>
        <taxon>Betaproteobacteria</taxon>
        <taxon>Burkholderiales</taxon>
        <taxon>Burkholderiaceae</taxon>
        <taxon>Caballeronia</taxon>
    </lineage>
</organism>
<evidence type="ECO:0000313" key="3">
    <source>
        <dbReference type="EMBL" id="SAK90482.1"/>
    </source>
</evidence>
<reference evidence="3" key="1">
    <citation type="submission" date="2016-01" db="EMBL/GenBank/DDBJ databases">
        <authorList>
            <person name="Peeters C."/>
        </authorList>
    </citation>
    <scope>NUCLEOTIDE SEQUENCE [LARGE SCALE GENOMIC DNA]</scope>
    <source>
        <strain evidence="3">LMG 29318</strain>
    </source>
</reference>
<dbReference type="InterPro" id="IPR019079">
    <property type="entry name" value="Capsule_synth_CapA"/>
</dbReference>
<name>A0A158D736_9BURK</name>
<dbReference type="PANTHER" id="PTHR33393">
    <property type="entry name" value="POLYGLUTAMINE SYNTHESIS ACCESSORY PROTEIN RV0574C-RELATED"/>
    <property type="match status" value="1"/>
</dbReference>
<protein>
    <submittedName>
        <fullName evidence="3">Polyglutamate synthase</fullName>
    </submittedName>
</protein>
<comment type="similarity">
    <text evidence="1">Belongs to the CapA family.</text>
</comment>
<dbReference type="InterPro" id="IPR052169">
    <property type="entry name" value="CW_Biosynth-Accessory"/>
</dbReference>
<evidence type="ECO:0000256" key="1">
    <source>
        <dbReference type="ARBA" id="ARBA00005662"/>
    </source>
</evidence>
<dbReference type="InterPro" id="IPR029052">
    <property type="entry name" value="Metallo-depent_PP-like"/>
</dbReference>
<gene>
    <name evidence="3" type="ORF">AWB75_06320</name>
</gene>
<dbReference type="RefSeq" id="WP_061127980.1">
    <property type="nucleotide sequence ID" value="NZ_FCOF02000053.1"/>
</dbReference>
<dbReference type="CDD" id="cd07381">
    <property type="entry name" value="MPP_CapA"/>
    <property type="match status" value="1"/>
</dbReference>